<proteinExistence type="predicted"/>
<evidence type="ECO:0000313" key="2">
    <source>
        <dbReference type="Proteomes" id="UP000218811"/>
    </source>
</evidence>
<dbReference type="EMBL" id="KB467843">
    <property type="protein sequence ID" value="PCH35420.1"/>
    <property type="molecule type" value="Genomic_DNA"/>
</dbReference>
<protein>
    <submittedName>
        <fullName evidence="1">Uncharacterized protein</fullName>
    </submittedName>
</protein>
<reference evidence="1 2" key="1">
    <citation type="journal article" date="2012" name="Science">
        <title>The Paleozoic origin of enzymatic lignin decomposition reconstructed from 31 fungal genomes.</title>
        <authorList>
            <person name="Floudas D."/>
            <person name="Binder M."/>
            <person name="Riley R."/>
            <person name="Barry K."/>
            <person name="Blanchette R.A."/>
            <person name="Henrissat B."/>
            <person name="Martinez A.T."/>
            <person name="Otillar R."/>
            <person name="Spatafora J.W."/>
            <person name="Yadav J.S."/>
            <person name="Aerts A."/>
            <person name="Benoit I."/>
            <person name="Boyd A."/>
            <person name="Carlson A."/>
            <person name="Copeland A."/>
            <person name="Coutinho P.M."/>
            <person name="de Vries R.P."/>
            <person name="Ferreira P."/>
            <person name="Findley K."/>
            <person name="Foster B."/>
            <person name="Gaskell J."/>
            <person name="Glotzer D."/>
            <person name="Gorecki P."/>
            <person name="Heitman J."/>
            <person name="Hesse C."/>
            <person name="Hori C."/>
            <person name="Igarashi K."/>
            <person name="Jurgens J.A."/>
            <person name="Kallen N."/>
            <person name="Kersten P."/>
            <person name="Kohler A."/>
            <person name="Kuees U."/>
            <person name="Kumar T.K.A."/>
            <person name="Kuo A."/>
            <person name="LaButti K."/>
            <person name="Larrondo L.F."/>
            <person name="Lindquist E."/>
            <person name="Ling A."/>
            <person name="Lombard V."/>
            <person name="Lucas S."/>
            <person name="Lundell T."/>
            <person name="Martin R."/>
            <person name="McLaughlin D.J."/>
            <person name="Morgenstern I."/>
            <person name="Morin E."/>
            <person name="Murat C."/>
            <person name="Nagy L.G."/>
            <person name="Nolan M."/>
            <person name="Ohm R.A."/>
            <person name="Patyshakuliyeva A."/>
            <person name="Rokas A."/>
            <person name="Ruiz-Duenas F.J."/>
            <person name="Sabat G."/>
            <person name="Salamov A."/>
            <person name="Samejima M."/>
            <person name="Schmutz J."/>
            <person name="Slot J.C."/>
            <person name="St John F."/>
            <person name="Stenlid J."/>
            <person name="Sun H."/>
            <person name="Sun S."/>
            <person name="Syed K."/>
            <person name="Tsang A."/>
            <person name="Wiebenga A."/>
            <person name="Young D."/>
            <person name="Pisabarro A."/>
            <person name="Eastwood D.C."/>
            <person name="Martin F."/>
            <person name="Cullen D."/>
            <person name="Grigoriev I.V."/>
            <person name="Hibbett D.S."/>
        </authorList>
    </citation>
    <scope>NUCLEOTIDE SEQUENCE [LARGE SCALE GENOMIC DNA]</scope>
    <source>
        <strain evidence="1 2">MD-104</strain>
    </source>
</reference>
<keyword evidence="2" id="KW-1185">Reference proteome</keyword>
<dbReference type="OrthoDB" id="2752093at2759"/>
<evidence type="ECO:0000313" key="1">
    <source>
        <dbReference type="EMBL" id="PCH35420.1"/>
    </source>
</evidence>
<sequence>MSTSSTSNAVGTATLYNEYGAYYRRTYPLRRSTYVTAPFAAARLRKRVFSHKEEYSICVRVVLDINSHYRPAGPKVDKHNVRRIRLGELSWVGQAEQTVPGVKRKRMVPVVEHLLEELKDEVERWSTFKYCTDETRAKLAQGQCLVMSIDLAGKDSIEIDNEADLSGQTLVNTLIDEDTFCDDGDKDDGLMPGGTELGWQVASERCNYVCRRRNAVYKLGNVHVYGVPQFVSCIPSASDMIASFARMCASATSSMSGVRPQAVTYLNVHRSPVVQLSEDDDHVESDANIPFHPLPFRPWTLTASPWMWITSPTPWKRLSSETLSRHRSLSST</sequence>
<gene>
    <name evidence="1" type="ORF">WOLCODRAFT_166269</name>
</gene>
<accession>A0A2H3IZL6</accession>
<dbReference type="AlphaFoldDB" id="A0A2H3IZL6"/>
<name>A0A2H3IZL6_WOLCO</name>
<dbReference type="Proteomes" id="UP000218811">
    <property type="component" value="Unassembled WGS sequence"/>
</dbReference>
<organism evidence="1 2">
    <name type="scientific">Wolfiporia cocos (strain MD-104)</name>
    <name type="common">Brown rot fungus</name>
    <dbReference type="NCBI Taxonomy" id="742152"/>
    <lineage>
        <taxon>Eukaryota</taxon>
        <taxon>Fungi</taxon>
        <taxon>Dikarya</taxon>
        <taxon>Basidiomycota</taxon>
        <taxon>Agaricomycotina</taxon>
        <taxon>Agaricomycetes</taxon>
        <taxon>Polyporales</taxon>
        <taxon>Phaeolaceae</taxon>
        <taxon>Wolfiporia</taxon>
    </lineage>
</organism>